<keyword evidence="2" id="KW-1185">Reference proteome</keyword>
<sequence length="115" mass="12909">MGMHPCHLTSILSLRWQPNHAGKCFSRNAECGAIDYQLLEWTDEQHAYAKIWFSSPVIKGTSGEQIHDLRDKTSEIVFRPEERGLPIPLHQQVPPITKPSISISMLVTSSNLSNG</sequence>
<accession>A0AAE0DUK7</accession>
<protein>
    <submittedName>
        <fullName evidence="1">Uncharacterized protein</fullName>
    </submittedName>
</protein>
<dbReference type="AlphaFoldDB" id="A0AAE0DUK7"/>
<dbReference type="Proteomes" id="UP001281410">
    <property type="component" value="Unassembled WGS sequence"/>
</dbReference>
<dbReference type="EMBL" id="JANJYJ010000009">
    <property type="protein sequence ID" value="KAK3189055.1"/>
    <property type="molecule type" value="Genomic_DNA"/>
</dbReference>
<reference evidence="1" key="1">
    <citation type="journal article" date="2023" name="Plant J.">
        <title>Genome sequences and population genomics provide insights into the demographic history, inbreeding, and mutation load of two 'living fossil' tree species of Dipteronia.</title>
        <authorList>
            <person name="Feng Y."/>
            <person name="Comes H.P."/>
            <person name="Chen J."/>
            <person name="Zhu S."/>
            <person name="Lu R."/>
            <person name="Zhang X."/>
            <person name="Li P."/>
            <person name="Qiu J."/>
            <person name="Olsen K.M."/>
            <person name="Qiu Y."/>
        </authorList>
    </citation>
    <scope>NUCLEOTIDE SEQUENCE</scope>
    <source>
        <strain evidence="1">NBL</strain>
    </source>
</reference>
<comment type="caution">
    <text evidence="1">The sequence shown here is derived from an EMBL/GenBank/DDBJ whole genome shotgun (WGS) entry which is preliminary data.</text>
</comment>
<organism evidence="1 2">
    <name type="scientific">Dipteronia sinensis</name>
    <dbReference type="NCBI Taxonomy" id="43782"/>
    <lineage>
        <taxon>Eukaryota</taxon>
        <taxon>Viridiplantae</taxon>
        <taxon>Streptophyta</taxon>
        <taxon>Embryophyta</taxon>
        <taxon>Tracheophyta</taxon>
        <taxon>Spermatophyta</taxon>
        <taxon>Magnoliopsida</taxon>
        <taxon>eudicotyledons</taxon>
        <taxon>Gunneridae</taxon>
        <taxon>Pentapetalae</taxon>
        <taxon>rosids</taxon>
        <taxon>malvids</taxon>
        <taxon>Sapindales</taxon>
        <taxon>Sapindaceae</taxon>
        <taxon>Hippocastanoideae</taxon>
        <taxon>Acereae</taxon>
        <taxon>Dipteronia</taxon>
    </lineage>
</organism>
<evidence type="ECO:0000313" key="2">
    <source>
        <dbReference type="Proteomes" id="UP001281410"/>
    </source>
</evidence>
<evidence type="ECO:0000313" key="1">
    <source>
        <dbReference type="EMBL" id="KAK3189055.1"/>
    </source>
</evidence>
<gene>
    <name evidence="1" type="ORF">Dsin_028616</name>
</gene>
<proteinExistence type="predicted"/>
<name>A0AAE0DUK7_9ROSI</name>